<proteinExistence type="predicted"/>
<comment type="caution">
    <text evidence="1">The sequence shown here is derived from an EMBL/GenBank/DDBJ whole genome shotgun (WGS) entry which is preliminary data.</text>
</comment>
<dbReference type="EMBL" id="AYSL01001134">
    <property type="protein sequence ID" value="KTF06462.1"/>
    <property type="molecule type" value="Genomic_DNA"/>
</dbReference>
<name>A0A1B6NU51_9ZZZZ</name>
<accession>A0A1B6NU51</accession>
<protein>
    <submittedName>
        <fullName evidence="1">Uncharacterized protein</fullName>
    </submittedName>
</protein>
<gene>
    <name evidence="1" type="ORF">MGSAQ_002042</name>
</gene>
<reference evidence="1" key="1">
    <citation type="submission" date="2013-11" db="EMBL/GenBank/DDBJ databases">
        <title>Microbial diversity, functional groups and degradation webs in Northern and Southern Mediterranean and Red Sea marine crude oil polluted sites.</title>
        <authorList>
            <person name="Daffonchio D."/>
            <person name="Mapelli F."/>
            <person name="Ferrer M."/>
            <person name="Richter M."/>
            <person name="Cherif A."/>
            <person name="Malkawi H.I."/>
            <person name="Yakimov M.M."/>
            <person name="Abdel-Fattah Y.R."/>
            <person name="Blaghen M."/>
            <person name="Golyshin P.N."/>
            <person name="Kalogerakis N."/>
            <person name="Boon N."/>
            <person name="Magagnini M."/>
            <person name="Fava F."/>
        </authorList>
    </citation>
    <scope>NUCLEOTIDE SEQUENCE</scope>
</reference>
<sequence length="49" mass="5510">MLGALPQAFSELFCICRASCSANTSFFFVAFNLFKLRLLNLRYAAQGKE</sequence>
<dbReference type="AlphaFoldDB" id="A0A1B6NU51"/>
<evidence type="ECO:0000313" key="1">
    <source>
        <dbReference type="EMBL" id="KTF06462.1"/>
    </source>
</evidence>
<organism evidence="1">
    <name type="scientific">marine sediment metagenome</name>
    <dbReference type="NCBI Taxonomy" id="412755"/>
    <lineage>
        <taxon>unclassified sequences</taxon>
        <taxon>metagenomes</taxon>
        <taxon>ecological metagenomes</taxon>
    </lineage>
</organism>